<sequence>MSEPMLSKAAELEFQKSCYGKCAAIKRSDLRPLLDERKLLASDLFYQALQYVISHSEKHREFSRLGVLVDLFDVRDNQLFIAYWLSERLGLKCSMDKGQVRFKATGQPAKPDLRFKEGVSEFFKRGLKRSSQDTSAAEKKKPLPKRVDMLDSWARLPGSYGAGKRN</sequence>
<gene>
    <name evidence="1" type="ORF">WG219_05195</name>
</gene>
<name>A0ABZ2RKD0_ECTME</name>
<dbReference type="Proteomes" id="UP001476583">
    <property type="component" value="Chromosome"/>
</dbReference>
<evidence type="ECO:0000313" key="1">
    <source>
        <dbReference type="EMBL" id="WXL26875.1"/>
    </source>
</evidence>
<keyword evidence="2" id="KW-1185">Reference proteome</keyword>
<organism evidence="1 2">
    <name type="scientific">Ectopseudomonas mendocina</name>
    <name type="common">Pseudomonas mendocina</name>
    <dbReference type="NCBI Taxonomy" id="300"/>
    <lineage>
        <taxon>Bacteria</taxon>
        <taxon>Pseudomonadati</taxon>
        <taxon>Pseudomonadota</taxon>
        <taxon>Gammaproteobacteria</taxon>
        <taxon>Pseudomonadales</taxon>
        <taxon>Pseudomonadaceae</taxon>
        <taxon>Ectopseudomonas</taxon>
    </lineage>
</organism>
<protein>
    <submittedName>
        <fullName evidence="1">Uncharacterized protein</fullName>
    </submittedName>
</protein>
<dbReference type="EMBL" id="CP148074">
    <property type="protein sequence ID" value="WXL26875.1"/>
    <property type="molecule type" value="Genomic_DNA"/>
</dbReference>
<accession>A0ABZ2RKD0</accession>
<proteinExistence type="predicted"/>
<evidence type="ECO:0000313" key="2">
    <source>
        <dbReference type="Proteomes" id="UP001476583"/>
    </source>
</evidence>
<reference evidence="1 2" key="1">
    <citation type="submission" date="2024-03" db="EMBL/GenBank/DDBJ databases">
        <title>Complete genome of BD2.</title>
        <authorList>
            <person name="Cao G."/>
        </authorList>
    </citation>
    <scope>NUCLEOTIDE SEQUENCE [LARGE SCALE GENOMIC DNA]</scope>
    <source>
        <strain evidence="1 2">BD2</strain>
    </source>
</reference>